<feature type="region of interest" description="Disordered" evidence="1">
    <location>
        <begin position="1"/>
        <end position="100"/>
    </location>
</feature>
<sequence length="177" mass="19332">MVSMSSMCSNPKVGGGRSRIVSSTLTTALTPAPRAKSRSPSEVQEIPTEEATRRPQRKKGKDSSRHKLPHEANKSASRVAKGKGPAGPTEETPTPRPKLRSVRELCNAHPGVDDRDYHAIQMSRLPEHALVAPLEIDLAPLTYGDGIWLDGEASTKYIRATQIPKLASDLYPCRLRC</sequence>
<accession>A0A426YRV3</accession>
<evidence type="ECO:0000313" key="2">
    <source>
        <dbReference type="EMBL" id="RRT54439.1"/>
    </source>
</evidence>
<evidence type="ECO:0000256" key="1">
    <source>
        <dbReference type="SAM" id="MobiDB-lite"/>
    </source>
</evidence>
<dbReference type="Proteomes" id="UP000287651">
    <property type="component" value="Unassembled WGS sequence"/>
</dbReference>
<feature type="compositionally biased region" description="Low complexity" evidence="1">
    <location>
        <begin position="22"/>
        <end position="33"/>
    </location>
</feature>
<comment type="caution">
    <text evidence="2">The sequence shown here is derived from an EMBL/GenBank/DDBJ whole genome shotgun (WGS) entry which is preliminary data.</text>
</comment>
<dbReference type="AlphaFoldDB" id="A0A426YRV3"/>
<protein>
    <submittedName>
        <fullName evidence="2">Uncharacterized protein</fullName>
    </submittedName>
</protein>
<gene>
    <name evidence="2" type="ORF">B296_00036905</name>
</gene>
<proteinExistence type="predicted"/>
<feature type="compositionally biased region" description="Basic and acidic residues" evidence="1">
    <location>
        <begin position="61"/>
        <end position="73"/>
    </location>
</feature>
<evidence type="ECO:0000313" key="3">
    <source>
        <dbReference type="Proteomes" id="UP000287651"/>
    </source>
</evidence>
<reference evidence="2 3" key="1">
    <citation type="journal article" date="2014" name="Agronomy (Basel)">
        <title>A Draft Genome Sequence for Ensete ventricosum, the Drought-Tolerant Tree Against Hunger.</title>
        <authorList>
            <person name="Harrison J."/>
            <person name="Moore K.A."/>
            <person name="Paszkiewicz K."/>
            <person name="Jones T."/>
            <person name="Grant M."/>
            <person name="Ambacheew D."/>
            <person name="Muzemil S."/>
            <person name="Studholme D.J."/>
        </authorList>
    </citation>
    <scope>NUCLEOTIDE SEQUENCE [LARGE SCALE GENOMIC DNA]</scope>
</reference>
<organism evidence="2 3">
    <name type="scientific">Ensete ventricosum</name>
    <name type="common">Abyssinian banana</name>
    <name type="synonym">Musa ensete</name>
    <dbReference type="NCBI Taxonomy" id="4639"/>
    <lineage>
        <taxon>Eukaryota</taxon>
        <taxon>Viridiplantae</taxon>
        <taxon>Streptophyta</taxon>
        <taxon>Embryophyta</taxon>
        <taxon>Tracheophyta</taxon>
        <taxon>Spermatophyta</taxon>
        <taxon>Magnoliopsida</taxon>
        <taxon>Liliopsida</taxon>
        <taxon>Zingiberales</taxon>
        <taxon>Musaceae</taxon>
        <taxon>Ensete</taxon>
    </lineage>
</organism>
<dbReference type="EMBL" id="AMZH03010604">
    <property type="protein sequence ID" value="RRT54439.1"/>
    <property type="molecule type" value="Genomic_DNA"/>
</dbReference>
<name>A0A426YRV3_ENSVE</name>